<keyword evidence="2" id="KW-0489">Methyltransferase</keyword>
<dbReference type="PROSITE" id="PS51679">
    <property type="entry name" value="SAM_MT_C5"/>
    <property type="match status" value="1"/>
</dbReference>
<evidence type="ECO:0000256" key="1">
    <source>
        <dbReference type="ARBA" id="ARBA00011975"/>
    </source>
</evidence>
<dbReference type="GO" id="GO:0003886">
    <property type="term" value="F:DNA (cytosine-5-)-methyltransferase activity"/>
    <property type="evidence" value="ECO:0007669"/>
    <property type="project" value="UniProtKB-EC"/>
</dbReference>
<evidence type="ECO:0000313" key="5">
    <source>
        <dbReference type="EMBL" id="QHU01059.1"/>
    </source>
</evidence>
<dbReference type="GO" id="GO:0044027">
    <property type="term" value="P:negative regulation of gene expression via chromosomal CpG island methylation"/>
    <property type="evidence" value="ECO:0007669"/>
    <property type="project" value="TreeGrafter"/>
</dbReference>
<dbReference type="GO" id="GO:0003677">
    <property type="term" value="F:DNA binding"/>
    <property type="evidence" value="ECO:0007669"/>
    <property type="project" value="TreeGrafter"/>
</dbReference>
<dbReference type="EC" id="2.1.1.37" evidence="1"/>
<keyword evidence="4" id="KW-0949">S-adenosyl-L-methionine</keyword>
<dbReference type="NCBIfam" id="TIGR00675">
    <property type="entry name" value="dcm"/>
    <property type="match status" value="1"/>
</dbReference>
<protein>
    <recommendedName>
        <fullName evidence="1">DNA (cytosine-5-)-methyltransferase</fullName>
        <ecNumber evidence="1">2.1.1.37</ecNumber>
    </recommendedName>
</protein>
<dbReference type="InterPro" id="IPR050390">
    <property type="entry name" value="C5-Methyltransferase"/>
</dbReference>
<evidence type="ECO:0000256" key="4">
    <source>
        <dbReference type="ARBA" id="ARBA00022691"/>
    </source>
</evidence>
<dbReference type="Pfam" id="PF00145">
    <property type="entry name" value="DNA_methylase"/>
    <property type="match status" value="1"/>
</dbReference>
<proteinExistence type="predicted"/>
<dbReference type="AlphaFoldDB" id="A0A6C0J5X2"/>
<dbReference type="InterPro" id="IPR029063">
    <property type="entry name" value="SAM-dependent_MTases_sf"/>
</dbReference>
<dbReference type="InterPro" id="IPR001525">
    <property type="entry name" value="C5_MeTfrase"/>
</dbReference>
<dbReference type="GO" id="GO:0005634">
    <property type="term" value="C:nucleus"/>
    <property type="evidence" value="ECO:0007669"/>
    <property type="project" value="TreeGrafter"/>
</dbReference>
<dbReference type="PROSITE" id="PS00094">
    <property type="entry name" value="C5_MTASE_1"/>
    <property type="match status" value="1"/>
</dbReference>
<accession>A0A6C0J5X2</accession>
<evidence type="ECO:0000256" key="3">
    <source>
        <dbReference type="ARBA" id="ARBA00022679"/>
    </source>
</evidence>
<dbReference type="PANTHER" id="PTHR10629">
    <property type="entry name" value="CYTOSINE-SPECIFIC METHYLTRANSFERASE"/>
    <property type="match status" value="1"/>
</dbReference>
<dbReference type="Gene3D" id="3.90.120.10">
    <property type="entry name" value="DNA Methylase, subunit A, domain 2"/>
    <property type="match status" value="1"/>
</dbReference>
<reference evidence="5" key="1">
    <citation type="journal article" date="2020" name="Nature">
        <title>Giant virus diversity and host interactions through global metagenomics.</title>
        <authorList>
            <person name="Schulz F."/>
            <person name="Roux S."/>
            <person name="Paez-Espino D."/>
            <person name="Jungbluth S."/>
            <person name="Walsh D.A."/>
            <person name="Denef V.J."/>
            <person name="McMahon K.D."/>
            <person name="Konstantinidis K.T."/>
            <person name="Eloe-Fadrosh E.A."/>
            <person name="Kyrpides N.C."/>
            <person name="Woyke T."/>
        </authorList>
    </citation>
    <scope>NUCLEOTIDE SEQUENCE</scope>
    <source>
        <strain evidence="5">GVMAG-M-3300025860-25</strain>
    </source>
</reference>
<dbReference type="GO" id="GO:0032259">
    <property type="term" value="P:methylation"/>
    <property type="evidence" value="ECO:0007669"/>
    <property type="project" value="UniProtKB-KW"/>
</dbReference>
<organism evidence="5">
    <name type="scientific">viral metagenome</name>
    <dbReference type="NCBI Taxonomy" id="1070528"/>
    <lineage>
        <taxon>unclassified sequences</taxon>
        <taxon>metagenomes</taxon>
        <taxon>organismal metagenomes</taxon>
    </lineage>
</organism>
<sequence length="349" mass="39845">MNSISLFSGMGGDTLGMKQAGINVKGFNEINTKFIETHNKNFENCKFIGEKTTDIMKIPDEEIKKIKDINLIFAGFPCQGFSNAGKKLPSDPRNTLFKEFVRFTTILKPDYIIGENVKGLVSRKTDKEENFIDIIVKEFKDLGYDIKYQVFKTNEYGVPQKRERLIIIGAKSSLNNPLNFPPPFESDTSLKNIIEFSMEGTIPFDFLDMGIPEECIVSNMDNDEESRNPHPYLTSKVDATLEKRTYKEKTYETLISFAKRDSPIHCEIIDIRNPSKTIICSYDHQPRLFVPIRNKKGTFIRSLLPLELKQIQGFPKNFEVLGNLKQQIVQIGNAVPPPLVKQIVEHLVL</sequence>
<evidence type="ECO:0000256" key="2">
    <source>
        <dbReference type="ARBA" id="ARBA00022603"/>
    </source>
</evidence>
<dbReference type="PANTHER" id="PTHR10629:SF52">
    <property type="entry name" value="DNA (CYTOSINE-5)-METHYLTRANSFERASE 1"/>
    <property type="match status" value="1"/>
</dbReference>
<dbReference type="SUPFAM" id="SSF53335">
    <property type="entry name" value="S-adenosyl-L-methionine-dependent methyltransferases"/>
    <property type="match status" value="1"/>
</dbReference>
<dbReference type="PRINTS" id="PR00105">
    <property type="entry name" value="C5METTRFRASE"/>
</dbReference>
<dbReference type="EMBL" id="MN740335">
    <property type="protein sequence ID" value="QHU01059.1"/>
    <property type="molecule type" value="Genomic_DNA"/>
</dbReference>
<name>A0A6C0J5X2_9ZZZZ</name>
<keyword evidence="3" id="KW-0808">Transferase</keyword>
<dbReference type="InterPro" id="IPR018117">
    <property type="entry name" value="C5_DNA_meth_AS"/>
</dbReference>
<dbReference type="Gene3D" id="3.40.50.150">
    <property type="entry name" value="Vaccinia Virus protein VP39"/>
    <property type="match status" value="1"/>
</dbReference>